<dbReference type="EMBL" id="FNIZ01000002">
    <property type="protein sequence ID" value="SDO05609.1"/>
    <property type="molecule type" value="Genomic_DNA"/>
</dbReference>
<reference evidence="2" key="1">
    <citation type="submission" date="2016-10" db="EMBL/GenBank/DDBJ databases">
        <authorList>
            <person name="Varghese N."/>
            <person name="Submissions S."/>
        </authorList>
    </citation>
    <scope>NUCLEOTIDE SEQUENCE [LARGE SCALE GENOMIC DNA]</scope>
    <source>
        <strain evidence="2">CGMCC 1.3703</strain>
    </source>
</reference>
<name>A0A1H0GFR1_HALAD</name>
<keyword evidence="2" id="KW-1185">Reference proteome</keyword>
<accession>A0A1H0GFR1</accession>
<evidence type="ECO:0000313" key="1">
    <source>
        <dbReference type="EMBL" id="SDO05609.1"/>
    </source>
</evidence>
<protein>
    <submittedName>
        <fullName evidence="1">Uncharacterized protein</fullName>
    </submittedName>
</protein>
<organism evidence="1 2">
    <name type="scientific">Halobacillus aidingensis</name>
    <dbReference type="NCBI Taxonomy" id="240303"/>
    <lineage>
        <taxon>Bacteria</taxon>
        <taxon>Bacillati</taxon>
        <taxon>Bacillota</taxon>
        <taxon>Bacilli</taxon>
        <taxon>Bacillales</taxon>
        <taxon>Bacillaceae</taxon>
        <taxon>Halobacillus</taxon>
    </lineage>
</organism>
<dbReference type="STRING" id="240303.SAMN05421677_102308"/>
<dbReference type="RefSeq" id="WP_167355993.1">
    <property type="nucleotide sequence ID" value="NZ_FNIZ01000002.1"/>
</dbReference>
<sequence length="53" mass="6362">MGILWVIMGFVLFLYLVFQVSYMEKLLKKQQADVEETKSLLKVLIKEQQREKK</sequence>
<evidence type="ECO:0000313" key="2">
    <source>
        <dbReference type="Proteomes" id="UP000198860"/>
    </source>
</evidence>
<gene>
    <name evidence="1" type="ORF">SAMN05421677_102308</name>
</gene>
<dbReference type="Proteomes" id="UP000198860">
    <property type="component" value="Unassembled WGS sequence"/>
</dbReference>
<proteinExistence type="predicted"/>
<dbReference type="AlphaFoldDB" id="A0A1H0GFR1"/>